<feature type="transmembrane region" description="Helical" evidence="1">
    <location>
        <begin position="331"/>
        <end position="354"/>
    </location>
</feature>
<dbReference type="InterPro" id="IPR019286">
    <property type="entry name" value="DUF2339_TM"/>
</dbReference>
<dbReference type="Proteomes" id="UP000077519">
    <property type="component" value="Unassembled WGS sequence"/>
</dbReference>
<dbReference type="EMBL" id="LVHI01000021">
    <property type="protein sequence ID" value="OAK53104.1"/>
    <property type="molecule type" value="Genomic_DNA"/>
</dbReference>
<keyword evidence="3" id="KW-1185">Reference proteome</keyword>
<feature type="transmembrane region" description="Helical" evidence="1">
    <location>
        <begin position="99"/>
        <end position="131"/>
    </location>
</feature>
<evidence type="ECO:0000313" key="2">
    <source>
        <dbReference type="EMBL" id="OAK53104.1"/>
    </source>
</evidence>
<feature type="transmembrane region" description="Helical" evidence="1">
    <location>
        <begin position="43"/>
        <end position="66"/>
    </location>
</feature>
<reference evidence="2 3" key="1">
    <citation type="submission" date="2016-03" db="EMBL/GenBank/DDBJ databases">
        <title>Genome sequence of Rhodococcus kyotonensis KB10.</title>
        <authorList>
            <person name="Jeong H."/>
            <person name="Hong C.E."/>
            <person name="Jo S.H."/>
            <person name="Park J.M."/>
        </authorList>
    </citation>
    <scope>NUCLEOTIDE SEQUENCE [LARGE SCALE GENOMIC DNA]</scope>
    <source>
        <strain evidence="2 3">KB10</strain>
    </source>
</reference>
<feature type="transmembrane region" description="Helical" evidence="1">
    <location>
        <begin position="143"/>
        <end position="161"/>
    </location>
</feature>
<accession>A0A177YC56</accession>
<dbReference type="PANTHER" id="PTHR38434">
    <property type="entry name" value="BLL2549 PROTEIN"/>
    <property type="match status" value="1"/>
</dbReference>
<comment type="caution">
    <text evidence="2">The sequence shown here is derived from an EMBL/GenBank/DDBJ whole genome shotgun (WGS) entry which is preliminary data.</text>
</comment>
<dbReference type="AlphaFoldDB" id="A0A177YC56"/>
<feature type="transmembrane region" description="Helical" evidence="1">
    <location>
        <begin position="276"/>
        <end position="293"/>
    </location>
</feature>
<keyword evidence="1" id="KW-0812">Transmembrane</keyword>
<feature type="transmembrane region" description="Helical" evidence="1">
    <location>
        <begin position="73"/>
        <end position="93"/>
    </location>
</feature>
<evidence type="ECO:0008006" key="4">
    <source>
        <dbReference type="Google" id="ProtNLM"/>
    </source>
</evidence>
<dbReference type="Pfam" id="PF10101">
    <property type="entry name" value="DUF2339"/>
    <property type="match status" value="1"/>
</dbReference>
<feature type="transmembrane region" description="Helical" evidence="1">
    <location>
        <begin position="300"/>
        <end position="319"/>
    </location>
</feature>
<feature type="transmembrane region" description="Helical" evidence="1">
    <location>
        <begin position="229"/>
        <end position="247"/>
    </location>
</feature>
<feature type="transmembrane region" description="Helical" evidence="1">
    <location>
        <begin position="455"/>
        <end position="472"/>
    </location>
</feature>
<dbReference type="PANTHER" id="PTHR38434:SF1">
    <property type="entry name" value="BLL2549 PROTEIN"/>
    <property type="match status" value="1"/>
</dbReference>
<feature type="transmembrane region" description="Helical" evidence="1">
    <location>
        <begin position="397"/>
        <end position="418"/>
    </location>
</feature>
<name>A0A177YC56_9NOCA</name>
<organism evidence="2 3">
    <name type="scientific">Rhodococcoides kyotonense</name>
    <dbReference type="NCBI Taxonomy" id="398843"/>
    <lineage>
        <taxon>Bacteria</taxon>
        <taxon>Bacillati</taxon>
        <taxon>Actinomycetota</taxon>
        <taxon>Actinomycetes</taxon>
        <taxon>Mycobacteriales</taxon>
        <taxon>Nocardiaceae</taxon>
        <taxon>Rhodococcoides</taxon>
    </lineage>
</organism>
<feature type="transmembrane region" description="Helical" evidence="1">
    <location>
        <begin position="202"/>
        <end position="223"/>
    </location>
</feature>
<evidence type="ECO:0000313" key="3">
    <source>
        <dbReference type="Proteomes" id="UP000077519"/>
    </source>
</evidence>
<proteinExistence type="predicted"/>
<feature type="transmembrane region" description="Helical" evidence="1">
    <location>
        <begin position="366"/>
        <end position="391"/>
    </location>
</feature>
<sequence>MLLVLAAQAGWFGPTLRVGAGAVLSIALVAVGARVYGRPGGRVGGIAVASTGIAGLFLDVVAVTAIYGWLHPVLGLVAAFGVAAAGVALAVSWRSQPMASLILAGVAACAPVVTGGITLPLIAFFTVTLIAGFPAQLGRDWPLLGLVRTVPVVVVLLVAVTRGATWSLPWHNALQLLVASSIVFVFGIGSAAELLRRNGGDVMASAMMAVASVPVLAVGVLFVPWTHTLIEAMVALTCVVTIAVAHWLPTHARIVLAAAGSFALLQAVLVPTTAELRPVALLVVAAGLIAAAWQMSSKTAFWFGSGFAALGALGFLVVAPPEGVTDADHAMGNIGVVIAGILLTGTAIGSVLVARRLSIADKNLEACWVVAGLVSLYAMTSATVALGVAALGGSTGFVAGHCAATIEWMVTAMVLLVIGLRSEKYAHTALLAGLSLTAAAVAKLFLFDLVALDGLFRVCAFIVVGLLLLFAGTRYAKVFANRDSAPPTSAHPAH</sequence>
<protein>
    <recommendedName>
        <fullName evidence="4">DUF2339 domain-containing protein</fullName>
    </recommendedName>
</protein>
<feature type="transmembrane region" description="Helical" evidence="1">
    <location>
        <begin position="173"/>
        <end position="195"/>
    </location>
</feature>
<keyword evidence="1" id="KW-0472">Membrane</keyword>
<feature type="transmembrane region" description="Helical" evidence="1">
    <location>
        <begin position="430"/>
        <end position="449"/>
    </location>
</feature>
<keyword evidence="1" id="KW-1133">Transmembrane helix</keyword>
<evidence type="ECO:0000256" key="1">
    <source>
        <dbReference type="SAM" id="Phobius"/>
    </source>
</evidence>
<feature type="transmembrane region" description="Helical" evidence="1">
    <location>
        <begin position="254"/>
        <end position="270"/>
    </location>
</feature>
<gene>
    <name evidence="2" type="ORF">A3K89_24155</name>
</gene>